<evidence type="ECO:0000313" key="4">
    <source>
        <dbReference type="Proteomes" id="UP001286456"/>
    </source>
</evidence>
<feature type="signal peptide" evidence="2">
    <location>
        <begin position="1"/>
        <end position="22"/>
    </location>
</feature>
<evidence type="ECO:0000256" key="1">
    <source>
        <dbReference type="SAM" id="Phobius"/>
    </source>
</evidence>
<name>A0AAE0MH88_9PEZI</name>
<keyword evidence="1" id="KW-1133">Transmembrane helix</keyword>
<accession>A0AAE0MH88</accession>
<organism evidence="3 4">
    <name type="scientific">Cercophora scortea</name>
    <dbReference type="NCBI Taxonomy" id="314031"/>
    <lineage>
        <taxon>Eukaryota</taxon>
        <taxon>Fungi</taxon>
        <taxon>Dikarya</taxon>
        <taxon>Ascomycota</taxon>
        <taxon>Pezizomycotina</taxon>
        <taxon>Sordariomycetes</taxon>
        <taxon>Sordariomycetidae</taxon>
        <taxon>Sordariales</taxon>
        <taxon>Lasiosphaeriaceae</taxon>
        <taxon>Cercophora</taxon>
    </lineage>
</organism>
<evidence type="ECO:0000313" key="3">
    <source>
        <dbReference type="EMBL" id="KAK3332135.1"/>
    </source>
</evidence>
<gene>
    <name evidence="3" type="ORF">B0T19DRAFT_95654</name>
</gene>
<sequence>MPVAGSHIASINLALIFPVAYGQMVSGSTVWIDWALTGTDVYNGGITALMLNGRLILHQLTFFLFPFQHGAAFYHNDTMICICLFFFFWFFVAWSLSDQCTFTCSQISS</sequence>
<dbReference type="Proteomes" id="UP001286456">
    <property type="component" value="Unassembled WGS sequence"/>
</dbReference>
<protein>
    <submittedName>
        <fullName evidence="3">Uncharacterized protein</fullName>
    </submittedName>
</protein>
<reference evidence="3" key="2">
    <citation type="submission" date="2023-06" db="EMBL/GenBank/DDBJ databases">
        <authorList>
            <consortium name="Lawrence Berkeley National Laboratory"/>
            <person name="Haridas S."/>
            <person name="Hensen N."/>
            <person name="Bonometti L."/>
            <person name="Westerberg I."/>
            <person name="Brannstrom I.O."/>
            <person name="Guillou S."/>
            <person name="Cros-Aarteil S."/>
            <person name="Calhoun S."/>
            <person name="Kuo A."/>
            <person name="Mondo S."/>
            <person name="Pangilinan J."/>
            <person name="Riley R."/>
            <person name="Labutti K."/>
            <person name="Andreopoulos B."/>
            <person name="Lipzen A."/>
            <person name="Chen C."/>
            <person name="Yanf M."/>
            <person name="Daum C."/>
            <person name="Ng V."/>
            <person name="Clum A."/>
            <person name="Steindorff A."/>
            <person name="Ohm R."/>
            <person name="Martin F."/>
            <person name="Silar P."/>
            <person name="Natvig D."/>
            <person name="Lalanne C."/>
            <person name="Gautier V."/>
            <person name="Ament-Velasquez S.L."/>
            <person name="Kruys A."/>
            <person name="Hutchinson M.I."/>
            <person name="Powell A.J."/>
            <person name="Barry K."/>
            <person name="Miller A.N."/>
            <person name="Grigoriev I.V."/>
            <person name="Debuchy R."/>
            <person name="Gladieux P."/>
            <person name="Thoren M.H."/>
            <person name="Johannesson H."/>
        </authorList>
    </citation>
    <scope>NUCLEOTIDE SEQUENCE</scope>
    <source>
        <strain evidence="3">SMH4131-1</strain>
    </source>
</reference>
<keyword evidence="1" id="KW-0472">Membrane</keyword>
<feature type="transmembrane region" description="Helical" evidence="1">
    <location>
        <begin position="79"/>
        <end position="97"/>
    </location>
</feature>
<proteinExistence type="predicted"/>
<comment type="caution">
    <text evidence="3">The sequence shown here is derived from an EMBL/GenBank/DDBJ whole genome shotgun (WGS) entry which is preliminary data.</text>
</comment>
<keyword evidence="2" id="KW-0732">Signal</keyword>
<dbReference type="AlphaFoldDB" id="A0AAE0MH88"/>
<keyword evidence="4" id="KW-1185">Reference proteome</keyword>
<dbReference type="EMBL" id="JAUEPO010000002">
    <property type="protein sequence ID" value="KAK3332135.1"/>
    <property type="molecule type" value="Genomic_DNA"/>
</dbReference>
<reference evidence="3" key="1">
    <citation type="journal article" date="2023" name="Mol. Phylogenet. Evol.">
        <title>Genome-scale phylogeny and comparative genomics of the fungal order Sordariales.</title>
        <authorList>
            <person name="Hensen N."/>
            <person name="Bonometti L."/>
            <person name="Westerberg I."/>
            <person name="Brannstrom I.O."/>
            <person name="Guillou S."/>
            <person name="Cros-Aarteil S."/>
            <person name="Calhoun S."/>
            <person name="Haridas S."/>
            <person name="Kuo A."/>
            <person name="Mondo S."/>
            <person name="Pangilinan J."/>
            <person name="Riley R."/>
            <person name="LaButti K."/>
            <person name="Andreopoulos B."/>
            <person name="Lipzen A."/>
            <person name="Chen C."/>
            <person name="Yan M."/>
            <person name="Daum C."/>
            <person name="Ng V."/>
            <person name="Clum A."/>
            <person name="Steindorff A."/>
            <person name="Ohm R.A."/>
            <person name="Martin F."/>
            <person name="Silar P."/>
            <person name="Natvig D.O."/>
            <person name="Lalanne C."/>
            <person name="Gautier V."/>
            <person name="Ament-Velasquez S.L."/>
            <person name="Kruys A."/>
            <person name="Hutchinson M.I."/>
            <person name="Powell A.J."/>
            <person name="Barry K."/>
            <person name="Miller A.N."/>
            <person name="Grigoriev I.V."/>
            <person name="Debuchy R."/>
            <person name="Gladieux P."/>
            <person name="Hiltunen Thoren M."/>
            <person name="Johannesson H."/>
        </authorList>
    </citation>
    <scope>NUCLEOTIDE SEQUENCE</scope>
    <source>
        <strain evidence="3">SMH4131-1</strain>
    </source>
</reference>
<keyword evidence="1" id="KW-0812">Transmembrane</keyword>
<feature type="chain" id="PRO_5042072911" evidence="2">
    <location>
        <begin position="23"/>
        <end position="109"/>
    </location>
</feature>
<evidence type="ECO:0000256" key="2">
    <source>
        <dbReference type="SAM" id="SignalP"/>
    </source>
</evidence>